<keyword evidence="3" id="KW-1185">Reference proteome</keyword>
<evidence type="ECO:0008006" key="4">
    <source>
        <dbReference type="Google" id="ProtNLM"/>
    </source>
</evidence>
<gene>
    <name evidence="2" type="ORF">BKE38_07535</name>
</gene>
<evidence type="ECO:0000256" key="1">
    <source>
        <dbReference type="SAM" id="SignalP"/>
    </source>
</evidence>
<dbReference type="Proteomes" id="UP000188879">
    <property type="component" value="Unassembled WGS sequence"/>
</dbReference>
<proteinExistence type="predicted"/>
<keyword evidence="1" id="KW-0732">Signal</keyword>
<dbReference type="EMBL" id="MLCO01000060">
    <property type="protein sequence ID" value="ONG55912.1"/>
    <property type="molecule type" value="Genomic_DNA"/>
</dbReference>
<feature type="signal peptide" evidence="1">
    <location>
        <begin position="1"/>
        <end position="26"/>
    </location>
</feature>
<evidence type="ECO:0000313" key="3">
    <source>
        <dbReference type="Proteomes" id="UP000188879"/>
    </source>
</evidence>
<accession>A0A1V2H5T3</accession>
<dbReference type="OrthoDB" id="4736977at2"/>
<feature type="chain" id="PRO_5013025066" description="Argininosuccinate lyase" evidence="1">
    <location>
        <begin position="27"/>
        <end position="111"/>
    </location>
</feature>
<protein>
    <recommendedName>
        <fullName evidence="4">Argininosuccinate lyase</fullName>
    </recommendedName>
</protein>
<name>A0A1V2H5T3_9PROT</name>
<sequence>MLRRFLAASLIAAAAAVSFAPSPAEAQDRRVQLVNASRTTIVSFHASNSKRSSWEEDILGNDVLEPGQSVTINIDDGTGACVFDFLTVLQGGQRIERRGVNVCEVSTYTIR</sequence>
<dbReference type="RefSeq" id="WP_076956766.1">
    <property type="nucleotide sequence ID" value="NZ_MLCO01000060.1"/>
</dbReference>
<comment type="caution">
    <text evidence="2">The sequence shown here is derived from an EMBL/GenBank/DDBJ whole genome shotgun (WGS) entry which is preliminary data.</text>
</comment>
<dbReference type="AlphaFoldDB" id="A0A1V2H5T3"/>
<organism evidence="2 3">
    <name type="scientific">Teichococcus deserti</name>
    <dbReference type="NCBI Taxonomy" id="1817963"/>
    <lineage>
        <taxon>Bacteria</taxon>
        <taxon>Pseudomonadati</taxon>
        <taxon>Pseudomonadota</taxon>
        <taxon>Alphaproteobacteria</taxon>
        <taxon>Acetobacterales</taxon>
        <taxon>Roseomonadaceae</taxon>
        <taxon>Roseomonas</taxon>
    </lineage>
</organism>
<reference evidence="2 3" key="1">
    <citation type="submission" date="2016-10" db="EMBL/GenBank/DDBJ databases">
        <title>Draft Genome sequence of Roseomonas sp. strain M3.</title>
        <authorList>
            <person name="Subhash Y."/>
            <person name="Lee S."/>
        </authorList>
    </citation>
    <scope>NUCLEOTIDE SEQUENCE [LARGE SCALE GENOMIC DNA]</scope>
    <source>
        <strain evidence="2 3">M3</strain>
    </source>
</reference>
<evidence type="ECO:0000313" key="2">
    <source>
        <dbReference type="EMBL" id="ONG55912.1"/>
    </source>
</evidence>